<dbReference type="Proteomes" id="UP000660861">
    <property type="component" value="Unassembled WGS sequence"/>
</dbReference>
<evidence type="ECO:0000256" key="2">
    <source>
        <dbReference type="ARBA" id="ARBA00022971"/>
    </source>
</evidence>
<keyword evidence="6" id="KW-1185">Reference proteome</keyword>
<dbReference type="Pfam" id="PF03389">
    <property type="entry name" value="MobA_MobL"/>
    <property type="match status" value="1"/>
</dbReference>
<evidence type="ECO:0000313" key="6">
    <source>
        <dbReference type="Proteomes" id="UP000660861"/>
    </source>
</evidence>
<feature type="compositionally biased region" description="Basic and acidic residues" evidence="3">
    <location>
        <begin position="556"/>
        <end position="567"/>
    </location>
</feature>
<evidence type="ECO:0000259" key="4">
    <source>
        <dbReference type="Pfam" id="PF03389"/>
    </source>
</evidence>
<keyword evidence="2" id="KW-0184">Conjugation</keyword>
<evidence type="ECO:0000256" key="3">
    <source>
        <dbReference type="SAM" id="MobiDB-lite"/>
    </source>
</evidence>
<feature type="domain" description="MobA/MobL protein" evidence="4">
    <location>
        <begin position="17"/>
        <end position="286"/>
    </location>
</feature>
<reference evidence="5" key="1">
    <citation type="submission" date="2020-08" db="EMBL/GenBank/DDBJ databases">
        <title>Genome public.</title>
        <authorList>
            <person name="Liu C."/>
            <person name="Sun Q."/>
        </authorList>
    </citation>
    <scope>NUCLEOTIDE SEQUENCE</scope>
    <source>
        <strain evidence="5">NSJ-54</strain>
    </source>
</reference>
<comment type="caution">
    <text evidence="5">The sequence shown here is derived from an EMBL/GenBank/DDBJ whole genome shotgun (WGS) entry which is preliminary data.</text>
</comment>
<comment type="similarity">
    <text evidence="1">Belongs to the MobA/MobL family.</text>
</comment>
<sequence length="567" mass="65022">MAIYHLEAKVVSRGAGRSAVAASAYLSCSRLYNDYDGIQHDYTKKQGLVWQQVFLPEYAPQEWKDREQLWNAVEEVETAKDSRLAREFVVALPIEMSRQEQIELLHEFIREQFVSDGMCADAAIHDTDGHNPHAHILLTVRPLDEQGKWQYKTEKEYLCMKNGEEQGFTAAEFKAAQNEGWEKQYPYKVGKKKVYMTPSAAEAQGLVRADKHPKSTRYGRQNSISERWNSEEQLAAWRAAWADVSNRYLERSGREERIDHRSNAARGIDEIPTIHEGVTAQALKRKGIISDRCEINRQIREQNKLIRAIRDEITKLKNTIMTSVPALAKALETARKGILLLRYSWLYHTGAAKTLDARIQEIQPSYERFLEVRRFLREKSRQKKALTAELKALSPTSFLRRGDIKRELAAVTEDMGELKSELSMLLADFGKTDAEGMKDVKQQLDAMTASKAGLETIAAKAADSMDTEIEKFRALQEQAKTVNTAELHTARMELRGEMTAAVREKIKDTFGKSYDYDRFRQSDRDVSELLGEPHPDEQRSVLHKLHRTQEQPAAEKQNRSHKNEQEL</sequence>
<dbReference type="EMBL" id="JACRTC010000002">
    <property type="protein sequence ID" value="MBC8570034.1"/>
    <property type="molecule type" value="Genomic_DNA"/>
</dbReference>
<organism evidence="5 6">
    <name type="scientific">Zongyangia hominis</name>
    <dbReference type="NCBI Taxonomy" id="2763677"/>
    <lineage>
        <taxon>Bacteria</taxon>
        <taxon>Bacillati</taxon>
        <taxon>Bacillota</taxon>
        <taxon>Clostridia</taxon>
        <taxon>Eubacteriales</taxon>
        <taxon>Oscillospiraceae</taxon>
        <taxon>Zongyangia</taxon>
    </lineage>
</organism>
<dbReference type="AlphaFoldDB" id="A0A926ECT8"/>
<evidence type="ECO:0000313" key="5">
    <source>
        <dbReference type="EMBL" id="MBC8570034.1"/>
    </source>
</evidence>
<dbReference type="Gene3D" id="3.30.930.30">
    <property type="match status" value="1"/>
</dbReference>
<gene>
    <name evidence="5" type="ORF">H8709_04245</name>
</gene>
<evidence type="ECO:0000256" key="1">
    <source>
        <dbReference type="ARBA" id="ARBA00010873"/>
    </source>
</evidence>
<dbReference type="NCBIfam" id="NF041496">
    <property type="entry name" value="MobQ"/>
    <property type="match status" value="1"/>
</dbReference>
<protein>
    <submittedName>
        <fullName evidence="5">MobA/MobL family protein</fullName>
    </submittedName>
</protein>
<feature type="region of interest" description="Disordered" evidence="3">
    <location>
        <begin position="525"/>
        <end position="567"/>
    </location>
</feature>
<proteinExistence type="inferred from homology"/>
<accession>A0A926ECT8</accession>
<feature type="compositionally biased region" description="Basic and acidic residues" evidence="3">
    <location>
        <begin position="525"/>
        <end position="540"/>
    </location>
</feature>
<name>A0A926ECT8_9FIRM</name>
<dbReference type="InterPro" id="IPR005053">
    <property type="entry name" value="MobA_MobL"/>
</dbReference>
<dbReference type="RefSeq" id="WP_262397133.1">
    <property type="nucleotide sequence ID" value="NZ_JACRTC010000002.1"/>
</dbReference>